<evidence type="ECO:0000259" key="7">
    <source>
        <dbReference type="Pfam" id="PF01545"/>
    </source>
</evidence>
<evidence type="ECO:0000256" key="6">
    <source>
        <dbReference type="SAM" id="Phobius"/>
    </source>
</evidence>
<evidence type="ECO:0000313" key="9">
    <source>
        <dbReference type="Proteomes" id="UP001415857"/>
    </source>
</evidence>
<gene>
    <name evidence="8" type="ORF">L1049_000279</name>
</gene>
<dbReference type="AlphaFoldDB" id="A0AAP0NA58"/>
<feature type="domain" description="Cation efflux protein transmembrane" evidence="7">
    <location>
        <begin position="106"/>
        <end position="208"/>
    </location>
</feature>
<accession>A0AAP0NA58</accession>
<comment type="caution">
    <text evidence="8">The sequence shown here is derived from an EMBL/GenBank/DDBJ whole genome shotgun (WGS) entry which is preliminary data.</text>
</comment>
<feature type="transmembrane region" description="Helical" evidence="6">
    <location>
        <begin position="142"/>
        <end position="161"/>
    </location>
</feature>
<protein>
    <recommendedName>
        <fullName evidence="7">Cation efflux protein transmembrane domain-containing protein</fullName>
    </recommendedName>
</protein>
<feature type="transmembrane region" description="Helical" evidence="6">
    <location>
        <begin position="216"/>
        <end position="235"/>
    </location>
</feature>
<dbReference type="GO" id="GO:0008324">
    <property type="term" value="F:monoatomic cation transmembrane transporter activity"/>
    <property type="evidence" value="ECO:0007669"/>
    <property type="project" value="InterPro"/>
</dbReference>
<evidence type="ECO:0000256" key="4">
    <source>
        <dbReference type="ARBA" id="ARBA00022989"/>
    </source>
</evidence>
<dbReference type="SUPFAM" id="SSF161111">
    <property type="entry name" value="Cation efflux protein transmembrane domain-like"/>
    <property type="match status" value="1"/>
</dbReference>
<evidence type="ECO:0000256" key="1">
    <source>
        <dbReference type="ARBA" id="ARBA00004141"/>
    </source>
</evidence>
<dbReference type="InterPro" id="IPR027469">
    <property type="entry name" value="Cation_efflux_TMD_sf"/>
</dbReference>
<dbReference type="InterPro" id="IPR050291">
    <property type="entry name" value="CDF_Transporter"/>
</dbReference>
<evidence type="ECO:0000256" key="3">
    <source>
        <dbReference type="ARBA" id="ARBA00022692"/>
    </source>
</evidence>
<dbReference type="PANTHER" id="PTHR43840:SF16">
    <property type="entry name" value="CATION EFFLUX PROTEIN CYTOPLASMIC DOMAIN-CONTAINING PROTEIN"/>
    <property type="match status" value="1"/>
</dbReference>
<keyword evidence="3 6" id="KW-0812">Transmembrane</keyword>
<proteinExistence type="predicted"/>
<keyword evidence="9" id="KW-1185">Reference proteome</keyword>
<name>A0AAP0NA58_LIQFO</name>
<feature type="transmembrane region" description="Helical" evidence="6">
    <location>
        <begin position="181"/>
        <end position="201"/>
    </location>
</feature>
<evidence type="ECO:0000256" key="5">
    <source>
        <dbReference type="ARBA" id="ARBA00023136"/>
    </source>
</evidence>
<sequence length="256" mass="29134">MADGLRTESLDYRTELLSPAAAGENVITANRPPSWRISFDEYHLPENRPQENVLQTLRKKGKIAEYYKRQEKLLKGFNEVDEFTELGLLPGSLTENKMRVTNFQGIIVFASVMATLGLQILFESGRELVIKTQPERDAVKERWMIGIMVSVTVVKFVLMAYCRKFKNEIVRAYAQDHFFDVVTNSVGLAAAVLAIRFYWWIDPIGAIIDKGLGQKYLWDIGFTKVTLCILYSGFLNRDKSVGQGFTCGAHPHIFVR</sequence>
<dbReference type="EMBL" id="JBBPBK010000015">
    <property type="protein sequence ID" value="KAK9268526.1"/>
    <property type="molecule type" value="Genomic_DNA"/>
</dbReference>
<keyword evidence="5 6" id="KW-0472">Membrane</keyword>
<dbReference type="Gene3D" id="1.20.1510.10">
    <property type="entry name" value="Cation efflux protein transmembrane domain"/>
    <property type="match status" value="1"/>
</dbReference>
<dbReference type="InterPro" id="IPR058533">
    <property type="entry name" value="Cation_efflux_TM"/>
</dbReference>
<dbReference type="GO" id="GO:0016020">
    <property type="term" value="C:membrane"/>
    <property type="evidence" value="ECO:0007669"/>
    <property type="project" value="UniProtKB-SubCell"/>
</dbReference>
<comment type="subcellular location">
    <subcellularLocation>
        <location evidence="1">Membrane</location>
        <topology evidence="1">Multi-pass membrane protein</topology>
    </subcellularLocation>
</comment>
<reference evidence="8 9" key="1">
    <citation type="journal article" date="2024" name="Plant J.">
        <title>Genome sequences and population genomics reveal climatic adaptation and genomic divergence between two closely related sweetgum species.</title>
        <authorList>
            <person name="Xu W.Q."/>
            <person name="Ren C.Q."/>
            <person name="Zhang X.Y."/>
            <person name="Comes H.P."/>
            <person name="Liu X.H."/>
            <person name="Li Y.G."/>
            <person name="Kettle C.J."/>
            <person name="Jalonen R."/>
            <person name="Gaisberger H."/>
            <person name="Ma Y.Z."/>
            <person name="Qiu Y.X."/>
        </authorList>
    </citation>
    <scope>NUCLEOTIDE SEQUENCE [LARGE SCALE GENOMIC DNA]</scope>
    <source>
        <strain evidence="8">Hangzhou</strain>
    </source>
</reference>
<keyword evidence="2" id="KW-0813">Transport</keyword>
<dbReference type="Pfam" id="PF01545">
    <property type="entry name" value="Cation_efflux"/>
    <property type="match status" value="1"/>
</dbReference>
<feature type="transmembrane region" description="Helical" evidence="6">
    <location>
        <begin position="103"/>
        <end position="122"/>
    </location>
</feature>
<dbReference type="PANTHER" id="PTHR43840">
    <property type="entry name" value="MITOCHONDRIAL METAL TRANSPORTER 1-RELATED"/>
    <property type="match status" value="1"/>
</dbReference>
<keyword evidence="4 6" id="KW-1133">Transmembrane helix</keyword>
<organism evidence="8 9">
    <name type="scientific">Liquidambar formosana</name>
    <name type="common">Formosan gum</name>
    <dbReference type="NCBI Taxonomy" id="63359"/>
    <lineage>
        <taxon>Eukaryota</taxon>
        <taxon>Viridiplantae</taxon>
        <taxon>Streptophyta</taxon>
        <taxon>Embryophyta</taxon>
        <taxon>Tracheophyta</taxon>
        <taxon>Spermatophyta</taxon>
        <taxon>Magnoliopsida</taxon>
        <taxon>eudicotyledons</taxon>
        <taxon>Gunneridae</taxon>
        <taxon>Pentapetalae</taxon>
        <taxon>Saxifragales</taxon>
        <taxon>Altingiaceae</taxon>
        <taxon>Liquidambar</taxon>
    </lineage>
</organism>
<evidence type="ECO:0000313" key="8">
    <source>
        <dbReference type="EMBL" id="KAK9268526.1"/>
    </source>
</evidence>
<dbReference type="Proteomes" id="UP001415857">
    <property type="component" value="Unassembled WGS sequence"/>
</dbReference>
<evidence type="ECO:0000256" key="2">
    <source>
        <dbReference type="ARBA" id="ARBA00022448"/>
    </source>
</evidence>